<evidence type="ECO:0000313" key="9">
    <source>
        <dbReference type="EMBL" id="KAJ8312833.1"/>
    </source>
</evidence>
<keyword evidence="4" id="KW-0325">Glycoprotein</keyword>
<dbReference type="Pfam" id="PF25752">
    <property type="entry name" value="DUF1619_N"/>
    <property type="match status" value="1"/>
</dbReference>
<reference evidence="9 10" key="1">
    <citation type="submission" date="2022-12" db="EMBL/GenBank/DDBJ databases">
        <title>Chromosome-level genome of Tegillarca granosa.</title>
        <authorList>
            <person name="Kim J."/>
        </authorList>
    </citation>
    <scope>NUCLEOTIDE SEQUENCE [LARGE SCALE GENOMIC DNA]</scope>
    <source>
        <strain evidence="9">Teg-2019</strain>
        <tissue evidence="9">Adductor muscle</tissue>
    </source>
</reference>
<dbReference type="EMBL" id="JARBDR010000440">
    <property type="protein sequence ID" value="KAJ8312833.1"/>
    <property type="molecule type" value="Genomic_DNA"/>
</dbReference>
<evidence type="ECO:0000256" key="6">
    <source>
        <dbReference type="SAM" id="SignalP"/>
    </source>
</evidence>
<comment type="caution">
    <text evidence="9">The sequence shown here is derived from an EMBL/GenBank/DDBJ whole genome shotgun (WGS) entry which is preliminary data.</text>
</comment>
<feature type="signal peptide" evidence="6">
    <location>
        <begin position="1"/>
        <end position="26"/>
    </location>
</feature>
<evidence type="ECO:0000256" key="2">
    <source>
        <dbReference type="ARBA" id="ARBA00022729"/>
    </source>
</evidence>
<feature type="domain" description="Tectonic-1-3" evidence="7">
    <location>
        <begin position="463"/>
        <end position="524"/>
    </location>
</feature>
<evidence type="ECO:0000259" key="8">
    <source>
        <dbReference type="Pfam" id="PF25752"/>
    </source>
</evidence>
<evidence type="ECO:0000256" key="5">
    <source>
        <dbReference type="SAM" id="MobiDB-lite"/>
    </source>
</evidence>
<name>A0ABQ9F629_TEGGR</name>
<gene>
    <name evidence="9" type="ORF">KUTeg_010206</name>
</gene>
<organism evidence="9 10">
    <name type="scientific">Tegillarca granosa</name>
    <name type="common">Malaysian cockle</name>
    <name type="synonym">Anadara granosa</name>
    <dbReference type="NCBI Taxonomy" id="220873"/>
    <lineage>
        <taxon>Eukaryota</taxon>
        <taxon>Metazoa</taxon>
        <taxon>Spiralia</taxon>
        <taxon>Lophotrochozoa</taxon>
        <taxon>Mollusca</taxon>
        <taxon>Bivalvia</taxon>
        <taxon>Autobranchia</taxon>
        <taxon>Pteriomorphia</taxon>
        <taxon>Arcoida</taxon>
        <taxon>Arcoidea</taxon>
        <taxon>Arcidae</taxon>
        <taxon>Tegillarca</taxon>
    </lineage>
</organism>
<dbReference type="Proteomes" id="UP001217089">
    <property type="component" value="Unassembled WGS sequence"/>
</dbReference>
<feature type="chain" id="PRO_5046538459" description="Tectonic domain-containing protein" evidence="6">
    <location>
        <begin position="27"/>
        <end position="624"/>
    </location>
</feature>
<evidence type="ECO:0000256" key="4">
    <source>
        <dbReference type="ARBA" id="ARBA00023180"/>
    </source>
</evidence>
<dbReference type="InterPro" id="IPR057724">
    <property type="entry name" value="TCTN1-3_N"/>
</dbReference>
<keyword evidence="3" id="KW-0970">Cilium biogenesis/degradation</keyword>
<keyword evidence="2 6" id="KW-0732">Signal</keyword>
<comment type="similarity">
    <text evidence="1">Belongs to the tectonic family.</text>
</comment>
<protein>
    <recommendedName>
        <fullName evidence="11">Tectonic domain-containing protein</fullName>
    </recommendedName>
</protein>
<evidence type="ECO:0000259" key="7">
    <source>
        <dbReference type="Pfam" id="PF07773"/>
    </source>
</evidence>
<accession>A0ABQ9F629</accession>
<dbReference type="Pfam" id="PF07773">
    <property type="entry name" value="TCTN_DUF1619"/>
    <property type="match status" value="1"/>
</dbReference>
<evidence type="ECO:0000256" key="1">
    <source>
        <dbReference type="ARBA" id="ARBA00007633"/>
    </source>
</evidence>
<evidence type="ECO:0000256" key="3">
    <source>
        <dbReference type="ARBA" id="ARBA00022794"/>
    </source>
</evidence>
<dbReference type="PANTHER" id="PTHR14611">
    <property type="entry name" value="TECTONIC FAMILY MEMBER"/>
    <property type="match status" value="1"/>
</dbReference>
<sequence>MDKLLKKIMMNQLLYLVVILLPVCSAQDIGRVFIGQRNRNITLTSLTFRVTSTTATVPVYIDAFRFNTATNNTDVVPITGNVRVTCEVTVQQTGYSTATFSVFTADNLNKDATIRLSNLNSGRQTNVQCYGESQQTGVTQFTKANSLSSTIPFTITKVPSFKLYPGQITTEVTSFSVLLLLEAVASDGTVGIRCQADTINSTTIVNQVLQNPLCFTTTSATVTTTTAPTPASNETNSTSPEAPIGPTDAPVVTPKWDILNPVFQLSPSSGQYSTLLKIARNLEVNTTIREYVVISCCSTNLGINISDSVVAVASLKPNVTVDWDKATDAASSNVERTIQNPAYSEVAPCACDLTGNACDVNCCCDQDCVNMTSVFSSCIPGLVGGKSAPTPEYKCSSDHFNKEDWFVFMCVQFEYNSLLGYFYSTATAIRKEETFNAKLTDENYYSYRETELRSPSYNSFGSVGYRYGSAVQSIKMTNTRVDNIGLVALPQRVLSGECLSTTPIHYLRDVKTDCSVQLTENLCSATGRFNSLFYVISTSANNPAYSGLYGILDTPLNQKISNVSVNYYCTTDFTGYIKSTVTSSVNPTGNFTFNYRLPTSCVNDACPTPDSTAQVTTTPTVLMG</sequence>
<dbReference type="PANTHER" id="PTHR14611:SF6">
    <property type="entry name" value="TECTONIC-2"/>
    <property type="match status" value="1"/>
</dbReference>
<proteinExistence type="inferred from homology"/>
<feature type="region of interest" description="Disordered" evidence="5">
    <location>
        <begin position="224"/>
        <end position="245"/>
    </location>
</feature>
<dbReference type="InterPro" id="IPR011677">
    <property type="entry name" value="TCTN1-3_dom"/>
</dbReference>
<evidence type="ECO:0008006" key="11">
    <source>
        <dbReference type="Google" id="ProtNLM"/>
    </source>
</evidence>
<dbReference type="InterPro" id="IPR040354">
    <property type="entry name" value="TCTN1-3"/>
</dbReference>
<feature type="domain" description="Tectonic-1-3 N-terminal" evidence="8">
    <location>
        <begin position="326"/>
        <end position="427"/>
    </location>
</feature>
<evidence type="ECO:0000313" key="10">
    <source>
        <dbReference type="Proteomes" id="UP001217089"/>
    </source>
</evidence>
<keyword evidence="10" id="KW-1185">Reference proteome</keyword>